<reference evidence="1" key="1">
    <citation type="submission" date="2022-06" db="EMBL/GenBank/DDBJ databases">
        <title>Uncovering the hologenomic basis of an extraordinary plant invasion.</title>
        <authorList>
            <person name="Bieker V.C."/>
            <person name="Martin M.D."/>
            <person name="Gilbert T."/>
            <person name="Hodgins K."/>
            <person name="Battlay P."/>
            <person name="Petersen B."/>
            <person name="Wilson J."/>
        </authorList>
    </citation>
    <scope>NUCLEOTIDE SEQUENCE</scope>
    <source>
        <strain evidence="1">AA19_3_7</strain>
        <tissue evidence="1">Leaf</tissue>
    </source>
</reference>
<accession>A0AAD5GH49</accession>
<dbReference type="GO" id="GO:0008023">
    <property type="term" value="C:transcription elongation factor complex"/>
    <property type="evidence" value="ECO:0007669"/>
    <property type="project" value="TreeGrafter"/>
</dbReference>
<evidence type="ECO:0000313" key="1">
    <source>
        <dbReference type="EMBL" id="KAI7742302.1"/>
    </source>
</evidence>
<dbReference type="GO" id="GO:0140673">
    <property type="term" value="P:transcription elongation-coupled chromatin remodeling"/>
    <property type="evidence" value="ECO:0007669"/>
    <property type="project" value="InterPro"/>
</dbReference>
<protein>
    <submittedName>
        <fullName evidence="1">Uncharacterized protein</fullName>
    </submittedName>
</protein>
<dbReference type="Gene3D" id="1.10.10.650">
    <property type="entry name" value="RuvA domain 2-like"/>
    <property type="match status" value="1"/>
</dbReference>
<dbReference type="AlphaFoldDB" id="A0AAD5GH49"/>
<dbReference type="PANTHER" id="PTHR10145:SF6">
    <property type="entry name" value="TRANSCRIPTION ELONGATION FACTOR SPT6"/>
    <property type="match status" value="1"/>
</dbReference>
<organism evidence="1 2">
    <name type="scientific">Ambrosia artemisiifolia</name>
    <name type="common">Common ragweed</name>
    <dbReference type="NCBI Taxonomy" id="4212"/>
    <lineage>
        <taxon>Eukaryota</taxon>
        <taxon>Viridiplantae</taxon>
        <taxon>Streptophyta</taxon>
        <taxon>Embryophyta</taxon>
        <taxon>Tracheophyta</taxon>
        <taxon>Spermatophyta</taxon>
        <taxon>Magnoliopsida</taxon>
        <taxon>eudicotyledons</taxon>
        <taxon>Gunneridae</taxon>
        <taxon>Pentapetalae</taxon>
        <taxon>asterids</taxon>
        <taxon>campanulids</taxon>
        <taxon>Asterales</taxon>
        <taxon>Asteraceae</taxon>
        <taxon>Asteroideae</taxon>
        <taxon>Heliantheae alliance</taxon>
        <taxon>Heliantheae</taxon>
        <taxon>Ambrosia</taxon>
    </lineage>
</organism>
<evidence type="ECO:0000313" key="2">
    <source>
        <dbReference type="Proteomes" id="UP001206925"/>
    </source>
</evidence>
<dbReference type="GO" id="GO:0031491">
    <property type="term" value="F:nucleosome binding"/>
    <property type="evidence" value="ECO:0007669"/>
    <property type="project" value="TreeGrafter"/>
</dbReference>
<dbReference type="InterPro" id="IPR023319">
    <property type="entry name" value="Tex-like_HTH_dom_sf"/>
</dbReference>
<gene>
    <name evidence="1" type="ORF">M8C21_032920</name>
</gene>
<dbReference type="EMBL" id="JAMZMK010008022">
    <property type="protein sequence ID" value="KAI7742302.1"/>
    <property type="molecule type" value="Genomic_DNA"/>
</dbReference>
<dbReference type="GO" id="GO:0042393">
    <property type="term" value="F:histone binding"/>
    <property type="evidence" value="ECO:0007669"/>
    <property type="project" value="TreeGrafter"/>
</dbReference>
<proteinExistence type="predicted"/>
<name>A0AAD5GH49_AMBAR</name>
<sequence>MKKMDLVSGIARNNAQQIFEESTVPPPTNGSNIDDESNWIYNQLKSGVVPLLSKDGREPAIVKGDVVSFLDLMHVPFIAMYRKGWCRSLFVDSEPQDDSKPTLTWHKAIVELDRKWLLLQKRKKALELDHNRRSTTERCSAVSVNVAGYWACPPGSKRVRGVLSSLDVALFSNASGILHEVVILPGTRGKIHNPEAQSMEIAIASEECIPIIYN</sequence>
<dbReference type="InterPro" id="IPR017072">
    <property type="entry name" value="TF_Spt6"/>
</dbReference>
<dbReference type="GO" id="GO:0034728">
    <property type="term" value="P:nucleosome organization"/>
    <property type="evidence" value="ECO:0007669"/>
    <property type="project" value="TreeGrafter"/>
</dbReference>
<comment type="caution">
    <text evidence="1">The sequence shown here is derived from an EMBL/GenBank/DDBJ whole genome shotgun (WGS) entry which is preliminary data.</text>
</comment>
<dbReference type="Proteomes" id="UP001206925">
    <property type="component" value="Unassembled WGS sequence"/>
</dbReference>
<keyword evidence="2" id="KW-1185">Reference proteome</keyword>
<dbReference type="PANTHER" id="PTHR10145">
    <property type="entry name" value="TRANSCRIPTION ELONGATION FACTOR SPT6"/>
    <property type="match status" value="1"/>
</dbReference>